<sequence>MGRWGPEPVSIGSRTGLQWNWFRDRNRNRRVRKRNREKGRNLTEPERNYSPGRDQDCSGTGPMAGIEIVEYGHGTGTEKKAGI</sequence>
<dbReference type="WBParaSite" id="ACRNAN_scaffold23305.g21403.t1">
    <property type="protein sequence ID" value="ACRNAN_scaffold23305.g21403.t1"/>
    <property type="gene ID" value="ACRNAN_scaffold23305.g21403"/>
</dbReference>
<feature type="compositionally biased region" description="Basic and acidic residues" evidence="1">
    <location>
        <begin position="38"/>
        <end position="47"/>
    </location>
</feature>
<reference evidence="3" key="1">
    <citation type="submission" date="2022-11" db="UniProtKB">
        <authorList>
            <consortium name="WormBaseParasite"/>
        </authorList>
    </citation>
    <scope>IDENTIFICATION</scope>
</reference>
<keyword evidence="2" id="KW-1185">Reference proteome</keyword>
<proteinExistence type="predicted"/>
<evidence type="ECO:0000313" key="2">
    <source>
        <dbReference type="Proteomes" id="UP000887540"/>
    </source>
</evidence>
<organism evidence="2 3">
    <name type="scientific">Acrobeloides nanus</name>
    <dbReference type="NCBI Taxonomy" id="290746"/>
    <lineage>
        <taxon>Eukaryota</taxon>
        <taxon>Metazoa</taxon>
        <taxon>Ecdysozoa</taxon>
        <taxon>Nematoda</taxon>
        <taxon>Chromadorea</taxon>
        <taxon>Rhabditida</taxon>
        <taxon>Tylenchina</taxon>
        <taxon>Cephalobomorpha</taxon>
        <taxon>Cephaloboidea</taxon>
        <taxon>Cephalobidae</taxon>
        <taxon>Acrobeloides</taxon>
    </lineage>
</organism>
<dbReference type="AlphaFoldDB" id="A0A914DDK6"/>
<evidence type="ECO:0000256" key="1">
    <source>
        <dbReference type="SAM" id="MobiDB-lite"/>
    </source>
</evidence>
<evidence type="ECO:0000313" key="3">
    <source>
        <dbReference type="WBParaSite" id="ACRNAN_scaffold23305.g21403.t1"/>
    </source>
</evidence>
<protein>
    <submittedName>
        <fullName evidence="3">Uncharacterized protein</fullName>
    </submittedName>
</protein>
<dbReference type="Proteomes" id="UP000887540">
    <property type="component" value="Unplaced"/>
</dbReference>
<accession>A0A914DDK6</accession>
<feature type="region of interest" description="Disordered" evidence="1">
    <location>
        <begin position="32"/>
        <end position="64"/>
    </location>
</feature>
<name>A0A914DDK6_9BILA</name>